<evidence type="ECO:0000313" key="3">
    <source>
        <dbReference type="EMBL" id="AAY50709.1"/>
    </source>
</evidence>
<dbReference type="InterPro" id="IPR041489">
    <property type="entry name" value="PDZ_6"/>
</dbReference>
<dbReference type="SUPFAM" id="SSF50156">
    <property type="entry name" value="PDZ domain-like"/>
    <property type="match status" value="1"/>
</dbReference>
<feature type="chain" id="PRO_5002601054" description="PDZ domain-containing protein" evidence="1">
    <location>
        <begin position="31"/>
        <end position="161"/>
    </location>
</feature>
<dbReference type="AlphaFoldDB" id="A0A0H2XB16"/>
<evidence type="ECO:0000313" key="4">
    <source>
        <dbReference type="Proteomes" id="UP000000420"/>
    </source>
</evidence>
<dbReference type="KEGG" id="xcb:XC_3668"/>
<reference evidence="3 4" key="1">
    <citation type="journal article" date="2005" name="Genome Res.">
        <title>Comparative and functional genomic analyses of the pathogenicity of phytopathogen Xanthomonas campestris pv. campestris.</title>
        <authorList>
            <person name="Qian W."/>
            <person name="Jia Y."/>
            <person name="Ren S.X."/>
            <person name="He Y.Q."/>
            <person name="Feng J.X."/>
            <person name="Lu L.F."/>
            <person name="Sun Q."/>
            <person name="Ying G."/>
            <person name="Tang D.J."/>
            <person name="Tang H."/>
            <person name="Wu W."/>
            <person name="Hao P."/>
            <person name="Wang L."/>
            <person name="Jiang B.L."/>
            <person name="Zeng S."/>
            <person name="Gu W.Y."/>
            <person name="Lu G."/>
            <person name="Rong L."/>
            <person name="Tian Y."/>
            <person name="Yao Z."/>
            <person name="Fu G."/>
            <person name="Chen B."/>
            <person name="Fang R."/>
            <person name="Qiang B."/>
            <person name="Chen Z."/>
            <person name="Zhao G.P."/>
            <person name="Tang J.L."/>
            <person name="He C."/>
        </authorList>
    </citation>
    <scope>NUCLEOTIDE SEQUENCE [LARGE SCALE GENOMIC DNA]</scope>
    <source>
        <strain evidence="3 4">8004</strain>
    </source>
</reference>
<sequence>MDRIPMRPLACSVIAVSALAIGTAAGALHAGSGTPMRAATQTAGDRYGHQVLRVDNHQLRWQHNAQTLVLTSAAAGLLVADASNTLPLQLRKGDRLRSANGQGIASVADLLRALRAAAGTPVTVEVVRAQAPLTLHWAASLYAPLLPPAPPPPPSPPRPVR</sequence>
<keyword evidence="1" id="KW-0732">Signal</keyword>
<feature type="domain" description="PDZ" evidence="2">
    <location>
        <begin position="90"/>
        <end position="128"/>
    </location>
</feature>
<proteinExistence type="predicted"/>
<evidence type="ECO:0000256" key="1">
    <source>
        <dbReference type="SAM" id="SignalP"/>
    </source>
</evidence>
<dbReference type="Pfam" id="PF17820">
    <property type="entry name" value="PDZ_6"/>
    <property type="match status" value="1"/>
</dbReference>
<accession>A0A0H2XB16</accession>
<dbReference type="Proteomes" id="UP000000420">
    <property type="component" value="Chromosome"/>
</dbReference>
<protein>
    <recommendedName>
        <fullName evidence="2">PDZ domain-containing protein</fullName>
    </recommendedName>
</protein>
<dbReference type="EMBL" id="CP000050">
    <property type="protein sequence ID" value="AAY50709.1"/>
    <property type="molecule type" value="Genomic_DNA"/>
</dbReference>
<evidence type="ECO:0000259" key="2">
    <source>
        <dbReference type="Pfam" id="PF17820"/>
    </source>
</evidence>
<dbReference type="InterPro" id="IPR036034">
    <property type="entry name" value="PDZ_sf"/>
</dbReference>
<feature type="signal peptide" evidence="1">
    <location>
        <begin position="1"/>
        <end position="30"/>
    </location>
</feature>
<name>A0A0H2XB16_XANC8</name>
<dbReference type="Gene3D" id="2.30.42.10">
    <property type="match status" value="1"/>
</dbReference>
<dbReference type="HOGENOM" id="CLU_142327_0_0_6"/>
<organism evidence="3 4">
    <name type="scientific">Xanthomonas campestris pv. campestris (strain 8004)</name>
    <dbReference type="NCBI Taxonomy" id="314565"/>
    <lineage>
        <taxon>Bacteria</taxon>
        <taxon>Pseudomonadati</taxon>
        <taxon>Pseudomonadota</taxon>
        <taxon>Gammaproteobacteria</taxon>
        <taxon>Lysobacterales</taxon>
        <taxon>Lysobacteraceae</taxon>
        <taxon>Xanthomonas</taxon>
    </lineage>
</organism>
<gene>
    <name evidence="3" type="ordered locus">XC_3668</name>
</gene>